<comment type="subcellular location">
    <subcellularLocation>
        <location evidence="1">Membrane</location>
        <topology evidence="1">Multi-pass membrane protein</topology>
    </subcellularLocation>
</comment>
<evidence type="ECO:0000256" key="4">
    <source>
        <dbReference type="ARBA" id="ARBA00023136"/>
    </source>
</evidence>
<reference evidence="6" key="1">
    <citation type="submission" date="2013-12" db="EMBL/GenBank/DDBJ databases">
        <title>A Varibaculum cambriense genome reconstructed from a premature infant gut community with otherwise low bacterial novelty that shifts toward anaerobic metabolism during the third week of life.</title>
        <authorList>
            <person name="Brown C.T."/>
            <person name="Sharon I."/>
            <person name="Thomas B.C."/>
            <person name="Castelle C.J."/>
            <person name="Morowitz M.J."/>
            <person name="Banfield J.F."/>
        </authorList>
    </citation>
    <scope>NUCLEOTIDE SEQUENCE</scope>
</reference>
<organism evidence="6">
    <name type="scientific">human gut metagenome</name>
    <dbReference type="NCBI Taxonomy" id="408170"/>
    <lineage>
        <taxon>unclassified sequences</taxon>
        <taxon>metagenomes</taxon>
        <taxon>organismal metagenomes</taxon>
    </lineage>
</organism>
<evidence type="ECO:0000256" key="5">
    <source>
        <dbReference type="SAM" id="Phobius"/>
    </source>
</evidence>
<evidence type="ECO:0000256" key="2">
    <source>
        <dbReference type="ARBA" id="ARBA00022692"/>
    </source>
</evidence>
<comment type="caution">
    <text evidence="6">The sequence shown here is derived from an EMBL/GenBank/DDBJ whole genome shotgun (WGS) entry which is preliminary data.</text>
</comment>
<evidence type="ECO:0000256" key="3">
    <source>
        <dbReference type="ARBA" id="ARBA00022989"/>
    </source>
</evidence>
<protein>
    <submittedName>
        <fullName evidence="6">Glycine betaine/L-proline ABC transporter, permease/glycine betaine/L-proline-binding protein</fullName>
    </submittedName>
</protein>
<dbReference type="GO" id="GO:0016020">
    <property type="term" value="C:membrane"/>
    <property type="evidence" value="ECO:0007669"/>
    <property type="project" value="UniProtKB-SubCell"/>
</dbReference>
<evidence type="ECO:0000313" key="6">
    <source>
        <dbReference type="EMBL" id="ETJ16674.1"/>
    </source>
</evidence>
<dbReference type="EMBL" id="AZMM01018818">
    <property type="protein sequence ID" value="ETJ16674.1"/>
    <property type="molecule type" value="Genomic_DNA"/>
</dbReference>
<accession>W1WJQ6</accession>
<proteinExistence type="predicted"/>
<name>W1WJQ6_9ZZZZ</name>
<dbReference type="SUPFAM" id="SSF161098">
    <property type="entry name" value="MetI-like"/>
    <property type="match status" value="1"/>
</dbReference>
<dbReference type="AlphaFoldDB" id="W1WJQ6"/>
<keyword evidence="2 5" id="KW-0812">Transmembrane</keyword>
<keyword evidence="4 5" id="KW-0472">Membrane</keyword>
<feature type="transmembrane region" description="Helical" evidence="5">
    <location>
        <begin position="25"/>
        <end position="45"/>
    </location>
</feature>
<sequence length="61" mass="7019">MNDFFVNLYLKKSEVLSLLLEHIELTLLAVLIAVFIGVPLGIFITNSTFADKNRRESLYFQ</sequence>
<gene>
    <name evidence="6" type="ORF">Q604_UNBc4C00037G0001</name>
</gene>
<keyword evidence="3 5" id="KW-1133">Transmembrane helix</keyword>
<dbReference type="InterPro" id="IPR035906">
    <property type="entry name" value="MetI-like_sf"/>
</dbReference>
<evidence type="ECO:0000256" key="1">
    <source>
        <dbReference type="ARBA" id="ARBA00004141"/>
    </source>
</evidence>